<evidence type="ECO:0000313" key="3">
    <source>
        <dbReference type="Proteomes" id="UP000177579"/>
    </source>
</evidence>
<sequence>MLFYNKSGGTMINKKRLKAIYWNKFSLAGFMALPCLFFVIIFTSPSPWSSVLTAFLFFIIILTLPLTHFGEDTYQTYLVCKEKFKKQGLFEKRYPCYCNRVGYKMALAEYKKAHKS</sequence>
<keyword evidence="1" id="KW-1133">Transmembrane helix</keyword>
<keyword evidence="1" id="KW-0812">Transmembrane</keyword>
<dbReference type="EMBL" id="MFGO01000008">
    <property type="protein sequence ID" value="OGF41512.1"/>
    <property type="molecule type" value="Genomic_DNA"/>
</dbReference>
<organism evidence="2 3">
    <name type="scientific">Candidatus Falkowbacteria bacterium RIFOXYD2_FULL_34_120</name>
    <dbReference type="NCBI Taxonomy" id="1798007"/>
    <lineage>
        <taxon>Bacteria</taxon>
        <taxon>Candidatus Falkowiibacteriota</taxon>
    </lineage>
</organism>
<accession>A0A1F5TR82</accession>
<gene>
    <name evidence="2" type="ORF">A2531_02365</name>
</gene>
<evidence type="ECO:0000313" key="2">
    <source>
        <dbReference type="EMBL" id="OGF41512.1"/>
    </source>
</evidence>
<feature type="transmembrane region" description="Helical" evidence="1">
    <location>
        <begin position="21"/>
        <end position="42"/>
    </location>
</feature>
<comment type="caution">
    <text evidence="2">The sequence shown here is derived from an EMBL/GenBank/DDBJ whole genome shotgun (WGS) entry which is preliminary data.</text>
</comment>
<name>A0A1F5TR82_9BACT</name>
<evidence type="ECO:0000256" key="1">
    <source>
        <dbReference type="SAM" id="Phobius"/>
    </source>
</evidence>
<proteinExistence type="predicted"/>
<keyword evidence="1" id="KW-0472">Membrane</keyword>
<dbReference type="Proteomes" id="UP000177579">
    <property type="component" value="Unassembled WGS sequence"/>
</dbReference>
<reference evidence="2 3" key="1">
    <citation type="journal article" date="2016" name="Nat. Commun.">
        <title>Thousands of microbial genomes shed light on interconnected biogeochemical processes in an aquifer system.</title>
        <authorList>
            <person name="Anantharaman K."/>
            <person name="Brown C.T."/>
            <person name="Hug L.A."/>
            <person name="Sharon I."/>
            <person name="Castelle C.J."/>
            <person name="Probst A.J."/>
            <person name="Thomas B.C."/>
            <person name="Singh A."/>
            <person name="Wilkins M.J."/>
            <person name="Karaoz U."/>
            <person name="Brodie E.L."/>
            <person name="Williams K.H."/>
            <person name="Hubbard S.S."/>
            <person name="Banfield J.F."/>
        </authorList>
    </citation>
    <scope>NUCLEOTIDE SEQUENCE [LARGE SCALE GENOMIC DNA]</scope>
</reference>
<protein>
    <submittedName>
        <fullName evidence="2">Uncharacterized protein</fullName>
    </submittedName>
</protein>
<dbReference type="AlphaFoldDB" id="A0A1F5TR82"/>
<feature type="transmembrane region" description="Helical" evidence="1">
    <location>
        <begin position="48"/>
        <end position="67"/>
    </location>
</feature>